<protein>
    <submittedName>
        <fullName evidence="1">Uncharacterized protein</fullName>
    </submittedName>
</protein>
<reference evidence="1 2" key="2">
    <citation type="submission" date="2017-10" db="EMBL/GenBank/DDBJ databases">
        <title>Genome analyses suggest a sexual origin of heterokaryosis in a supposedly ancient asexual fungus.</title>
        <authorList>
            <person name="Corradi N."/>
            <person name="Sedzielewska K."/>
            <person name="Noel J."/>
            <person name="Charron P."/>
            <person name="Farinelli L."/>
            <person name="Marton T."/>
            <person name="Kruger M."/>
            <person name="Pelin A."/>
            <person name="Brachmann A."/>
            <person name="Corradi N."/>
        </authorList>
    </citation>
    <scope>NUCLEOTIDE SEQUENCE [LARGE SCALE GENOMIC DNA]</scope>
    <source>
        <strain evidence="1 2">A1</strain>
    </source>
</reference>
<dbReference type="Proteomes" id="UP000232688">
    <property type="component" value="Unassembled WGS sequence"/>
</dbReference>
<dbReference type="AlphaFoldDB" id="A0A2N0QWX8"/>
<dbReference type="InterPro" id="IPR036647">
    <property type="entry name" value="GTF2I-like_rpt_sf"/>
</dbReference>
<organism evidence="1 2">
    <name type="scientific">Rhizophagus irregularis</name>
    <dbReference type="NCBI Taxonomy" id="588596"/>
    <lineage>
        <taxon>Eukaryota</taxon>
        <taxon>Fungi</taxon>
        <taxon>Fungi incertae sedis</taxon>
        <taxon>Mucoromycota</taxon>
        <taxon>Glomeromycotina</taxon>
        <taxon>Glomeromycetes</taxon>
        <taxon>Glomerales</taxon>
        <taxon>Glomeraceae</taxon>
        <taxon>Rhizophagus</taxon>
    </lineage>
</organism>
<dbReference type="Gene3D" id="3.90.1460.10">
    <property type="entry name" value="GTF2I-like"/>
    <property type="match status" value="1"/>
</dbReference>
<dbReference type="VEuPathDB" id="FungiDB:FUN_016277"/>
<proteinExistence type="predicted"/>
<dbReference type="SUPFAM" id="SSF47095">
    <property type="entry name" value="HMG-box"/>
    <property type="match status" value="1"/>
</dbReference>
<comment type="caution">
    <text evidence="1">The sequence shown here is derived from an EMBL/GenBank/DDBJ whole genome shotgun (WGS) entry which is preliminary data.</text>
</comment>
<dbReference type="EMBL" id="LLXH01002564">
    <property type="protein sequence ID" value="PKC55500.1"/>
    <property type="molecule type" value="Genomic_DNA"/>
</dbReference>
<gene>
    <name evidence="1" type="ORF">RhiirA1_475497</name>
</gene>
<dbReference type="VEuPathDB" id="FungiDB:RhiirFUN_026758"/>
<evidence type="ECO:0000313" key="2">
    <source>
        <dbReference type="Proteomes" id="UP000232688"/>
    </source>
</evidence>
<dbReference type="InterPro" id="IPR036910">
    <property type="entry name" value="HMG_box_dom_sf"/>
</dbReference>
<reference evidence="1 2" key="1">
    <citation type="submission" date="2017-10" db="EMBL/GenBank/DDBJ databases">
        <title>Extensive intraspecific genome diversity in a model arbuscular mycorrhizal fungus.</title>
        <authorList>
            <person name="Chen E.C.H."/>
            <person name="Morin E."/>
            <person name="Baudet D."/>
            <person name="Noel J."/>
            <person name="Ndikumana S."/>
            <person name="Charron P."/>
            <person name="St-Onge C."/>
            <person name="Giorgi J."/>
            <person name="Grigoriev I.V."/>
            <person name="Roux C."/>
            <person name="Martin F.M."/>
            <person name="Corradi N."/>
        </authorList>
    </citation>
    <scope>NUCLEOTIDE SEQUENCE [LARGE SCALE GENOMIC DNA]</scope>
    <source>
        <strain evidence="1 2">A1</strain>
    </source>
</reference>
<name>A0A2N0QWX8_9GLOM</name>
<dbReference type="VEuPathDB" id="FungiDB:RhiirA1_475497"/>
<evidence type="ECO:0000313" key="1">
    <source>
        <dbReference type="EMBL" id="PKC55500.1"/>
    </source>
</evidence>
<sequence>MPINIKQFSYCKRLIISSFRDSDNNDNFKVADLSPEVFEKIQLLQEKHDTEIELLASELNLQSHFIKDIMKDYRAPAIKKPRKISGFNVWQNNWWENVGKSMQILDSGAQQMCASSWKELNDDDRIHFENEAKKLNNLKDNESYIINAKARKTKLDKAIQEMRKMFRLLQVTCGMEFIAITVSNNSELRSHWFGSSIGEEFYHSYNILNEAIVPFRCFSILKKQEKDGVIKSITGTSNNALENIMNPTNPESTPTLLNYINYAKPNSRETRDKVRAILRKKFDEDVQGKIIPYKNWKEQILYKIVGWPSDVEFKDYANLKSDERSKVLESLDNIKFKFQ</sequence>
<accession>A0A2N0QWX8</accession>